<organism evidence="7 8">
    <name type="scientific">Microbulbifer marinus</name>
    <dbReference type="NCBI Taxonomy" id="658218"/>
    <lineage>
        <taxon>Bacteria</taxon>
        <taxon>Pseudomonadati</taxon>
        <taxon>Pseudomonadota</taxon>
        <taxon>Gammaproteobacteria</taxon>
        <taxon>Cellvibrionales</taxon>
        <taxon>Microbulbiferaceae</taxon>
        <taxon>Microbulbifer</taxon>
    </lineage>
</organism>
<keyword evidence="2" id="KW-1003">Cell membrane</keyword>
<evidence type="ECO:0000256" key="2">
    <source>
        <dbReference type="ARBA" id="ARBA00022475"/>
    </source>
</evidence>
<evidence type="ECO:0000313" key="7">
    <source>
        <dbReference type="EMBL" id="SDZ91828.1"/>
    </source>
</evidence>
<dbReference type="RefSeq" id="WP_170833134.1">
    <property type="nucleotide sequence ID" value="NZ_FNQO01000001.1"/>
</dbReference>
<dbReference type="STRING" id="658218.SAMN05216562_1199"/>
<gene>
    <name evidence="7" type="ORF">SAMN05216562_1199</name>
</gene>
<name>A0A1H3WZY3_9GAMM</name>
<dbReference type="PANTHER" id="PTHR43646">
    <property type="entry name" value="GLYCOSYLTRANSFERASE"/>
    <property type="match status" value="1"/>
</dbReference>
<dbReference type="Pfam" id="PF00535">
    <property type="entry name" value="Glycos_transf_2"/>
    <property type="match status" value="1"/>
</dbReference>
<dbReference type="PANTHER" id="PTHR43646:SF2">
    <property type="entry name" value="GLYCOSYLTRANSFERASE 2-LIKE DOMAIN-CONTAINING PROTEIN"/>
    <property type="match status" value="1"/>
</dbReference>
<keyword evidence="4 7" id="KW-0808">Transferase</keyword>
<evidence type="ECO:0000256" key="5">
    <source>
        <dbReference type="ARBA" id="ARBA00023136"/>
    </source>
</evidence>
<keyword evidence="5" id="KW-0472">Membrane</keyword>
<dbReference type="SUPFAM" id="SSF53448">
    <property type="entry name" value="Nucleotide-diphospho-sugar transferases"/>
    <property type="match status" value="1"/>
</dbReference>
<protein>
    <submittedName>
        <fullName evidence="7">Transferase 2, rSAM/selenodomain-associated</fullName>
    </submittedName>
</protein>
<dbReference type="InterPro" id="IPR026461">
    <property type="entry name" value="Trfase_2_rSAM/seldom_assoc"/>
</dbReference>
<dbReference type="CDD" id="cd02522">
    <property type="entry name" value="GT_2_like_a"/>
    <property type="match status" value="1"/>
</dbReference>
<dbReference type="NCBIfam" id="TIGR04283">
    <property type="entry name" value="glyco_like_mftF"/>
    <property type="match status" value="1"/>
</dbReference>
<dbReference type="AlphaFoldDB" id="A0A1H3WZY3"/>
<evidence type="ECO:0000256" key="4">
    <source>
        <dbReference type="ARBA" id="ARBA00022679"/>
    </source>
</evidence>
<reference evidence="8" key="1">
    <citation type="submission" date="2016-10" db="EMBL/GenBank/DDBJ databases">
        <authorList>
            <person name="Varghese N."/>
            <person name="Submissions S."/>
        </authorList>
    </citation>
    <scope>NUCLEOTIDE SEQUENCE [LARGE SCALE GENOMIC DNA]</scope>
    <source>
        <strain evidence="8">CGMCC 1.10657</strain>
    </source>
</reference>
<dbReference type="GO" id="GO:0005886">
    <property type="term" value="C:plasma membrane"/>
    <property type="evidence" value="ECO:0007669"/>
    <property type="project" value="UniProtKB-SubCell"/>
</dbReference>
<evidence type="ECO:0000256" key="3">
    <source>
        <dbReference type="ARBA" id="ARBA00022676"/>
    </source>
</evidence>
<dbReference type="InterPro" id="IPR029044">
    <property type="entry name" value="Nucleotide-diphossugar_trans"/>
</dbReference>
<accession>A0A1H3WZY3</accession>
<evidence type="ECO:0000259" key="6">
    <source>
        <dbReference type="Pfam" id="PF00535"/>
    </source>
</evidence>
<dbReference type="Proteomes" id="UP000198658">
    <property type="component" value="Unassembled WGS sequence"/>
</dbReference>
<evidence type="ECO:0000313" key="8">
    <source>
        <dbReference type="Proteomes" id="UP000198658"/>
    </source>
</evidence>
<dbReference type="InterPro" id="IPR001173">
    <property type="entry name" value="Glyco_trans_2-like"/>
</dbReference>
<dbReference type="Gene3D" id="3.90.550.10">
    <property type="entry name" value="Spore Coat Polysaccharide Biosynthesis Protein SpsA, Chain A"/>
    <property type="match status" value="1"/>
</dbReference>
<evidence type="ECO:0000256" key="1">
    <source>
        <dbReference type="ARBA" id="ARBA00004236"/>
    </source>
</evidence>
<proteinExistence type="predicted"/>
<dbReference type="GO" id="GO:0016757">
    <property type="term" value="F:glycosyltransferase activity"/>
    <property type="evidence" value="ECO:0007669"/>
    <property type="project" value="UniProtKB-KW"/>
</dbReference>
<comment type="subcellular location">
    <subcellularLocation>
        <location evidence="1">Cell membrane</location>
    </subcellularLocation>
</comment>
<sequence>MTCTIVVPLLNERQQLPELSTHLRALDEQAGCEVILVDGGSSDGSVEQATAAGLHVISAPRGRARQMNAGAAIASGDWLLFLHADTRLPPGALEAIRQASATACHWGRFDLRISGDSLWFPVIATLINWRSRLSGIATGDQGIFVRRDLFERLGGFPVQPLMEDIELSKRLRKISRPACIGTRATTSGRRWQKYGVVRTVLLMWRLRFAYWRGVPAELLARRYD</sequence>
<keyword evidence="3" id="KW-0328">Glycosyltransferase</keyword>
<dbReference type="EMBL" id="FNQO01000001">
    <property type="protein sequence ID" value="SDZ91828.1"/>
    <property type="molecule type" value="Genomic_DNA"/>
</dbReference>
<keyword evidence="8" id="KW-1185">Reference proteome</keyword>
<feature type="domain" description="Glycosyltransferase 2-like" evidence="6">
    <location>
        <begin position="4"/>
        <end position="122"/>
    </location>
</feature>